<evidence type="ECO:0000313" key="5">
    <source>
        <dbReference type="EMBL" id="SPP32940.1"/>
    </source>
</evidence>
<dbReference type="Pfam" id="PF00276">
    <property type="entry name" value="Ribosomal_L23"/>
    <property type="match status" value="1"/>
</dbReference>
<comment type="function">
    <text evidence="4">One of the early assembly proteins it binds 23S rRNA. One of the proteins that surrounds the polypeptide exit tunnel on the outside of the ribosome. Forms the main docking site for trigger factor binding to the ribosome.</text>
</comment>
<comment type="similarity">
    <text evidence="1 4">Belongs to the universal ribosomal protein uL23 family.</text>
</comment>
<dbReference type="Gene3D" id="3.30.70.330">
    <property type="match status" value="1"/>
</dbReference>
<evidence type="ECO:0000256" key="4">
    <source>
        <dbReference type="HAMAP-Rule" id="MF_01369"/>
    </source>
</evidence>
<evidence type="ECO:0000256" key="3">
    <source>
        <dbReference type="ARBA" id="ARBA00023274"/>
    </source>
</evidence>
<dbReference type="GO" id="GO:0006412">
    <property type="term" value="P:translation"/>
    <property type="evidence" value="ECO:0007669"/>
    <property type="project" value="UniProtKB-UniRule"/>
</dbReference>
<keyword evidence="4" id="KW-0699">rRNA-binding</keyword>
<dbReference type="InterPro" id="IPR012678">
    <property type="entry name" value="Ribosomal_uL23/eL15/eS24_sf"/>
</dbReference>
<keyword evidence="4" id="KW-0694">RNA-binding</keyword>
<gene>
    <name evidence="4 5" type="primary">rplW</name>
    <name evidence="5" type="ORF">WBAD_0370</name>
</gene>
<dbReference type="SUPFAM" id="SSF54189">
    <property type="entry name" value="Ribosomal proteins S24e, L23 and L15e"/>
    <property type="match status" value="1"/>
</dbReference>
<keyword evidence="2 4" id="KW-0689">Ribosomal protein</keyword>
<evidence type="ECO:0000256" key="1">
    <source>
        <dbReference type="ARBA" id="ARBA00006700"/>
    </source>
</evidence>
<name>A0A3B0IVK9_9RICK</name>
<dbReference type="InterPro" id="IPR013025">
    <property type="entry name" value="Ribosomal_uL23-like"/>
</dbReference>
<evidence type="ECO:0000256" key="2">
    <source>
        <dbReference type="ARBA" id="ARBA00022980"/>
    </source>
</evidence>
<accession>A0A3B0IVK9</accession>
<sequence length="95" mass="11245">MIKYNNIIKSPIITEKSSLLREKFNKYSLYVFVNVNKRQIKSAIESLFNVRTSSINVIRVKPKYRRFRGVIGCKKQRKKVYFSLIDGQKLDIMNV</sequence>
<proteinExistence type="inferred from homology"/>
<dbReference type="HAMAP" id="MF_01369_B">
    <property type="entry name" value="Ribosomal_uL23_B"/>
    <property type="match status" value="1"/>
</dbReference>
<dbReference type="EMBL" id="OUNE01000063">
    <property type="protein sequence ID" value="SPP32940.1"/>
    <property type="molecule type" value="Genomic_DNA"/>
</dbReference>
<dbReference type="NCBIfam" id="NF004370">
    <property type="entry name" value="PRK05738.3-6"/>
    <property type="match status" value="1"/>
</dbReference>
<dbReference type="GO" id="GO:0005840">
    <property type="term" value="C:ribosome"/>
    <property type="evidence" value="ECO:0007669"/>
    <property type="project" value="UniProtKB-KW"/>
</dbReference>
<dbReference type="GO" id="GO:0003735">
    <property type="term" value="F:structural constituent of ribosome"/>
    <property type="evidence" value="ECO:0007669"/>
    <property type="project" value="InterPro"/>
</dbReference>
<keyword evidence="3 4" id="KW-0687">Ribonucleoprotein</keyword>
<comment type="subunit">
    <text evidence="4">Part of the 50S ribosomal subunit. Contacts protein L29, and trigger factor when it is bound to the ribosome.</text>
</comment>
<dbReference type="GO" id="GO:0019843">
    <property type="term" value="F:rRNA binding"/>
    <property type="evidence" value="ECO:0007669"/>
    <property type="project" value="UniProtKB-UniRule"/>
</dbReference>
<dbReference type="AlphaFoldDB" id="A0A3B0IVK9"/>
<protein>
    <recommendedName>
        <fullName evidence="4">Large ribosomal subunit protein uL23</fullName>
    </recommendedName>
</protein>
<dbReference type="InterPro" id="IPR012677">
    <property type="entry name" value="Nucleotide-bd_a/b_plait_sf"/>
</dbReference>
<dbReference type="GO" id="GO:1990904">
    <property type="term" value="C:ribonucleoprotein complex"/>
    <property type="evidence" value="ECO:0007669"/>
    <property type="project" value="UniProtKB-KW"/>
</dbReference>
<dbReference type="NCBIfam" id="NF004363">
    <property type="entry name" value="PRK05738.2-4"/>
    <property type="match status" value="1"/>
</dbReference>
<organism evidence="5">
    <name type="scientific">Wolbachia endosymbiont of Aleurodicus dispersus</name>
    <dbReference type="NCBI Taxonomy" id="1288877"/>
    <lineage>
        <taxon>Bacteria</taxon>
        <taxon>Pseudomonadati</taxon>
        <taxon>Pseudomonadota</taxon>
        <taxon>Alphaproteobacteria</taxon>
        <taxon>Rickettsiales</taxon>
        <taxon>Anaplasmataceae</taxon>
        <taxon>Wolbachieae</taxon>
        <taxon>Wolbachia</taxon>
    </lineage>
</organism>
<reference evidence="5" key="1">
    <citation type="submission" date="2018-04" db="EMBL/GenBank/DDBJ databases">
        <authorList>
            <person name="Go L.Y."/>
            <person name="Mitchell J.A."/>
        </authorList>
    </citation>
    <scope>NUCLEOTIDE SEQUENCE</scope>
    <source>
        <strain evidence="5">WBAD</strain>
    </source>
</reference>